<organism evidence="1 2">
    <name type="scientific">Trichoderma simmonsii</name>
    <dbReference type="NCBI Taxonomy" id="1491479"/>
    <lineage>
        <taxon>Eukaryota</taxon>
        <taxon>Fungi</taxon>
        <taxon>Dikarya</taxon>
        <taxon>Ascomycota</taxon>
        <taxon>Pezizomycotina</taxon>
        <taxon>Sordariomycetes</taxon>
        <taxon>Hypocreomycetidae</taxon>
        <taxon>Hypocreales</taxon>
        <taxon>Hypocreaceae</taxon>
        <taxon>Trichoderma</taxon>
    </lineage>
</organism>
<reference evidence="1 2" key="1">
    <citation type="journal article" date="2021" name="BMC Genomics">
        <title>Telomere-to-telomere genome assembly of asparaginase-producing Trichoderma simmonsii.</title>
        <authorList>
            <person name="Chung D."/>
            <person name="Kwon Y.M."/>
            <person name="Yang Y."/>
        </authorList>
    </citation>
    <scope>NUCLEOTIDE SEQUENCE [LARGE SCALE GENOMIC DNA]</scope>
    <source>
        <strain evidence="1 2">GH-Sj1</strain>
    </source>
</reference>
<protein>
    <submittedName>
        <fullName evidence="1">Uncharacterized protein</fullName>
    </submittedName>
</protein>
<proteinExistence type="predicted"/>
<evidence type="ECO:0000313" key="1">
    <source>
        <dbReference type="EMBL" id="QYT05773.1"/>
    </source>
</evidence>
<dbReference type="AlphaFoldDB" id="A0A8G0LNW8"/>
<sequence length="184" mass="20342">MEVAWDKNYPTTTERSVCFSIWGRSWTPNNESRLRRNILLAALFRCSDRQPRLGASQAVALRMAMSAPPVQSDEFRVLEQVRVNEMTSDRLWGQFYDGVNMRCNSTTCMCFCFCSFEANREKSHGEFISGLALAQYAGMMGPAAGRREIQGSTRANSPSCSALVLCAGIAARVSSGGYDVKIGL</sequence>
<keyword evidence="2" id="KW-1185">Reference proteome</keyword>
<evidence type="ECO:0000313" key="2">
    <source>
        <dbReference type="Proteomes" id="UP000826661"/>
    </source>
</evidence>
<dbReference type="EMBL" id="CP075870">
    <property type="protein sequence ID" value="QYT05773.1"/>
    <property type="molecule type" value="Genomic_DNA"/>
</dbReference>
<name>A0A8G0LNW8_9HYPO</name>
<dbReference type="Proteomes" id="UP000826661">
    <property type="component" value="Chromosome VII"/>
</dbReference>
<accession>A0A8G0LNW8</accession>
<gene>
    <name evidence="1" type="ORF">H0G86_012655</name>
</gene>